<accession>A0AAD7CDP3</accession>
<evidence type="ECO:0000313" key="2">
    <source>
        <dbReference type="Proteomes" id="UP001221142"/>
    </source>
</evidence>
<protein>
    <recommendedName>
        <fullName evidence="3">F-box domain-containing protein</fullName>
    </recommendedName>
</protein>
<feature type="non-terminal residue" evidence="1">
    <location>
        <position position="509"/>
    </location>
</feature>
<dbReference type="Proteomes" id="UP001221142">
    <property type="component" value="Unassembled WGS sequence"/>
</dbReference>
<reference evidence="1" key="1">
    <citation type="submission" date="2023-03" db="EMBL/GenBank/DDBJ databases">
        <title>Massive genome expansion in bonnet fungi (Mycena s.s.) driven by repeated elements and novel gene families across ecological guilds.</title>
        <authorList>
            <consortium name="Lawrence Berkeley National Laboratory"/>
            <person name="Harder C.B."/>
            <person name="Miyauchi S."/>
            <person name="Viragh M."/>
            <person name="Kuo A."/>
            <person name="Thoen E."/>
            <person name="Andreopoulos B."/>
            <person name="Lu D."/>
            <person name="Skrede I."/>
            <person name="Drula E."/>
            <person name="Henrissat B."/>
            <person name="Morin E."/>
            <person name="Kohler A."/>
            <person name="Barry K."/>
            <person name="LaButti K."/>
            <person name="Morin E."/>
            <person name="Salamov A."/>
            <person name="Lipzen A."/>
            <person name="Mereny Z."/>
            <person name="Hegedus B."/>
            <person name="Baldrian P."/>
            <person name="Stursova M."/>
            <person name="Weitz H."/>
            <person name="Taylor A."/>
            <person name="Grigoriev I.V."/>
            <person name="Nagy L.G."/>
            <person name="Martin F."/>
            <person name="Kauserud H."/>
        </authorList>
    </citation>
    <scope>NUCLEOTIDE SEQUENCE</scope>
    <source>
        <strain evidence="1">9284</strain>
    </source>
</reference>
<dbReference type="SUPFAM" id="SSF52047">
    <property type="entry name" value="RNI-like"/>
    <property type="match status" value="1"/>
</dbReference>
<comment type="caution">
    <text evidence="1">The sequence shown here is derived from an EMBL/GenBank/DDBJ whole genome shotgun (WGS) entry which is preliminary data.</text>
</comment>
<evidence type="ECO:0008006" key="3">
    <source>
        <dbReference type="Google" id="ProtNLM"/>
    </source>
</evidence>
<proteinExistence type="predicted"/>
<dbReference type="InterPro" id="IPR032675">
    <property type="entry name" value="LRR_dom_sf"/>
</dbReference>
<name>A0AAD7CDP3_9AGAR</name>
<gene>
    <name evidence="1" type="ORF">FB45DRAFT_820959</name>
</gene>
<evidence type="ECO:0000313" key="1">
    <source>
        <dbReference type="EMBL" id="KAJ7646486.1"/>
    </source>
</evidence>
<dbReference type="Gene3D" id="3.80.10.10">
    <property type="entry name" value="Ribonuclease Inhibitor"/>
    <property type="match status" value="1"/>
</dbReference>
<dbReference type="EMBL" id="JARKIF010000002">
    <property type="protein sequence ID" value="KAJ7646486.1"/>
    <property type="molecule type" value="Genomic_DNA"/>
</dbReference>
<sequence length="509" mass="57524">MECNFADRLVINYIPSQEETAFIQSDLAAKSQELALLENSMILRIRELCQLSAQRVRLRDYIHSHAALITTPRRLPEDIIREIFVACLPGAAPQMSPREAPLLLCRICSGWRKIALATPALWASLEVSLPFLLVREPVVAPALVQWLRRSGTCPLSLKVSDLYQGRRIAGVDTSQYGAILEHLRPFTDRWSHLEVDRYAVAMGIADMRITAPMLSSIYFTGAFASFKEFVRSLTAPNLRAVTFCPEHTRQVDDLVLDIPLPWGQLTHLDFSRDGGAQGISLLTVLQIFRRCTRLVSIHLQSMPTSGGLPAELVTMRFLETFVITIPYILQPQAIRDFLDQVSMPSLRRFDVATSMSRTLESCRFLMGLGTNSPGLLEVRLHLRTLTRRTFVETLRGLPSLVKLTVSGDHFCEFQEEEDDDGADLHPTDFILAALTTNDTTILCPALRELQVINRDVSATVPKARLLTFFRACVDMRGSFRRLQIGLFRENARDVPQEEEIRPFFVPSWE</sequence>
<organism evidence="1 2">
    <name type="scientific">Roridomyces roridus</name>
    <dbReference type="NCBI Taxonomy" id="1738132"/>
    <lineage>
        <taxon>Eukaryota</taxon>
        <taxon>Fungi</taxon>
        <taxon>Dikarya</taxon>
        <taxon>Basidiomycota</taxon>
        <taxon>Agaricomycotina</taxon>
        <taxon>Agaricomycetes</taxon>
        <taxon>Agaricomycetidae</taxon>
        <taxon>Agaricales</taxon>
        <taxon>Marasmiineae</taxon>
        <taxon>Mycenaceae</taxon>
        <taxon>Roridomyces</taxon>
    </lineage>
</organism>
<keyword evidence="2" id="KW-1185">Reference proteome</keyword>
<dbReference type="AlphaFoldDB" id="A0AAD7CDP3"/>